<reference evidence="3" key="1">
    <citation type="submission" date="2015-08" db="UniProtKB">
        <authorList>
            <consortium name="WormBaseParasite"/>
        </authorList>
    </citation>
    <scope>IDENTIFICATION</scope>
</reference>
<dbReference type="Pfam" id="PF13843">
    <property type="entry name" value="DDE_Tnp_1_7"/>
    <property type="match status" value="1"/>
</dbReference>
<keyword evidence="1" id="KW-0472">Membrane</keyword>
<dbReference type="STRING" id="6248.A0A0K0EMM2"/>
<keyword evidence="1" id="KW-1133">Transmembrane helix</keyword>
<organism evidence="3">
    <name type="scientific">Strongyloides stercoralis</name>
    <name type="common">Threadworm</name>
    <dbReference type="NCBI Taxonomy" id="6248"/>
    <lineage>
        <taxon>Eukaryota</taxon>
        <taxon>Metazoa</taxon>
        <taxon>Ecdysozoa</taxon>
        <taxon>Nematoda</taxon>
        <taxon>Chromadorea</taxon>
        <taxon>Rhabditida</taxon>
        <taxon>Tylenchina</taxon>
        <taxon>Panagrolaimomorpha</taxon>
        <taxon>Strongyloidoidea</taxon>
        <taxon>Strongyloididae</taxon>
        <taxon>Strongyloides</taxon>
    </lineage>
</organism>
<proteinExistence type="predicted"/>
<keyword evidence="1" id="KW-0812">Transmembrane</keyword>
<sequence length="85" mass="10106">MTLVSYVSRKNRAVILLSTMHYTSKVNKENKNKSEINLYYNVTKRGIDTLDQMNHEYTVRRRTNRWTVAFFQNIIDVVGIAFYIL</sequence>
<feature type="domain" description="PiggyBac transposable element-derived protein" evidence="2">
    <location>
        <begin position="9"/>
        <end position="78"/>
    </location>
</feature>
<protein>
    <submittedName>
        <fullName evidence="3">DDE_Tnp_1_7 domain-containing protein</fullName>
    </submittedName>
</protein>
<evidence type="ECO:0000313" key="3">
    <source>
        <dbReference type="WBParaSite" id="SSTP_0001071100.1"/>
    </source>
</evidence>
<accession>A0A0K0EMM2</accession>
<feature type="transmembrane region" description="Helical" evidence="1">
    <location>
        <begin position="66"/>
        <end position="84"/>
    </location>
</feature>
<evidence type="ECO:0000256" key="1">
    <source>
        <dbReference type="SAM" id="Phobius"/>
    </source>
</evidence>
<dbReference type="AlphaFoldDB" id="A0A0K0EMM2"/>
<dbReference type="WBParaSite" id="SSTP_0001071100.1">
    <property type="protein sequence ID" value="SSTP_0001071100.1"/>
    <property type="gene ID" value="SSTP_0001071100"/>
</dbReference>
<evidence type="ECO:0000259" key="2">
    <source>
        <dbReference type="Pfam" id="PF13843"/>
    </source>
</evidence>
<dbReference type="InterPro" id="IPR029526">
    <property type="entry name" value="PGBD"/>
</dbReference>
<name>A0A0K0EMM2_STRER</name>